<dbReference type="RefSeq" id="WP_039314780.1">
    <property type="nucleotide sequence ID" value="NZ_CP006905.1"/>
</dbReference>
<dbReference type="InterPro" id="IPR023214">
    <property type="entry name" value="HAD_sf"/>
</dbReference>
<dbReference type="Gene3D" id="3.40.50.1000">
    <property type="entry name" value="HAD superfamily/HAD-like"/>
    <property type="match status" value="1"/>
</dbReference>
<dbReference type="GO" id="GO:0016791">
    <property type="term" value="F:phosphatase activity"/>
    <property type="evidence" value="ECO:0007669"/>
    <property type="project" value="UniProtKB-ARBA"/>
</dbReference>
<evidence type="ECO:0000313" key="2">
    <source>
        <dbReference type="Proteomes" id="UP000030635"/>
    </source>
</evidence>
<gene>
    <name evidence="1" type="ORF">U729_2168</name>
</gene>
<reference evidence="1 2" key="1">
    <citation type="journal article" date="2015" name="Infect. Genet. Evol.">
        <title>Genomic sequences of six botulinum neurotoxin-producing strains representing three clostridial species illustrate the mobility and diversity of botulinum neurotoxin genes.</title>
        <authorList>
            <person name="Smith T.J."/>
            <person name="Hill K.K."/>
            <person name="Xie G."/>
            <person name="Foley B.T."/>
            <person name="Williamson C.H."/>
            <person name="Foster J.T."/>
            <person name="Johnson S.L."/>
            <person name="Chertkov O."/>
            <person name="Teshima H."/>
            <person name="Gibbons H.S."/>
            <person name="Johnsky L.A."/>
            <person name="Karavis M.A."/>
            <person name="Smith L.A."/>
        </authorList>
    </citation>
    <scope>NUCLEOTIDE SEQUENCE [LARGE SCALE GENOMIC DNA]</scope>
    <source>
        <strain evidence="1">Sullivan</strain>
    </source>
</reference>
<keyword evidence="1" id="KW-0378">Hydrolase</keyword>
<dbReference type="GO" id="GO:0000287">
    <property type="term" value="F:magnesium ion binding"/>
    <property type="evidence" value="ECO:0007669"/>
    <property type="project" value="TreeGrafter"/>
</dbReference>
<dbReference type="Gene3D" id="3.30.1240.10">
    <property type="match status" value="1"/>
</dbReference>
<dbReference type="PANTHER" id="PTHR10000">
    <property type="entry name" value="PHOSPHOSERINE PHOSPHATASE"/>
    <property type="match status" value="1"/>
</dbReference>
<dbReference type="SFLD" id="SFLDG01140">
    <property type="entry name" value="C2.B:_Phosphomannomutase_and_P"/>
    <property type="match status" value="1"/>
</dbReference>
<dbReference type="AlphaFoldDB" id="A0A0A7FVH5"/>
<dbReference type="Proteomes" id="UP000030635">
    <property type="component" value="Chromosome"/>
</dbReference>
<name>A0A0A7FVH5_9CLOT</name>
<dbReference type="OrthoDB" id="9810101at2"/>
<accession>A0A0A7FVH5</accession>
<dbReference type="KEGG" id="cbv:U729_2168"/>
<dbReference type="PANTHER" id="PTHR10000:SF25">
    <property type="entry name" value="PHOSPHATASE YKRA-RELATED"/>
    <property type="match status" value="1"/>
</dbReference>
<dbReference type="STRING" id="1561.NPD11_832"/>
<dbReference type="InterPro" id="IPR006379">
    <property type="entry name" value="HAD-SF_hydro_IIB"/>
</dbReference>
<dbReference type="InterPro" id="IPR000150">
    <property type="entry name" value="Cof"/>
</dbReference>
<dbReference type="InterPro" id="IPR036412">
    <property type="entry name" value="HAD-like_sf"/>
</dbReference>
<dbReference type="Pfam" id="PF08282">
    <property type="entry name" value="Hydrolase_3"/>
    <property type="match status" value="1"/>
</dbReference>
<dbReference type="SUPFAM" id="SSF56784">
    <property type="entry name" value="HAD-like"/>
    <property type="match status" value="1"/>
</dbReference>
<dbReference type="GO" id="GO:0005829">
    <property type="term" value="C:cytosol"/>
    <property type="evidence" value="ECO:0007669"/>
    <property type="project" value="TreeGrafter"/>
</dbReference>
<keyword evidence="2" id="KW-1185">Reference proteome</keyword>
<protein>
    <submittedName>
        <fullName evidence="1">HAD hydrolase, IIB family protein</fullName>
    </submittedName>
</protein>
<organism evidence="1 2">
    <name type="scientific">Clostridium baratii str. Sullivan</name>
    <dbReference type="NCBI Taxonomy" id="1415775"/>
    <lineage>
        <taxon>Bacteria</taxon>
        <taxon>Bacillati</taxon>
        <taxon>Bacillota</taxon>
        <taxon>Clostridia</taxon>
        <taxon>Eubacteriales</taxon>
        <taxon>Clostridiaceae</taxon>
        <taxon>Clostridium</taxon>
    </lineage>
</organism>
<dbReference type="SFLD" id="SFLDS00003">
    <property type="entry name" value="Haloacid_Dehalogenase"/>
    <property type="match status" value="1"/>
</dbReference>
<evidence type="ECO:0000313" key="1">
    <source>
        <dbReference type="EMBL" id="AIY82935.1"/>
    </source>
</evidence>
<sequence length="288" mass="33090">MNKKIIFFDADGTIIKGNKISNLTLEAFKKLRENGHVLVLSTGRAIPAIDGLLKEMNFENMICSAGGTVIVNNEIVYTKPMRKDHQKELLDYFDRHNIIYNMEANDFIYIKKGDKEKYLRLFKVPEKGTVSDDEYNKATKALERISKRTKEIQDAMQIDINKIHYYEADILYDGKKCPITYSKIVEDLGDKYKCVSLSLSKLFGGGEICEKEISKKSGMEVILDYFDVNKEDVYAIGDDYNDIEMLEYANTSIAMGNAPDEVKKICNYITKDIDNDGFYYAMKHFELI</sequence>
<proteinExistence type="predicted"/>
<dbReference type="EMBL" id="CP006905">
    <property type="protein sequence ID" value="AIY82935.1"/>
    <property type="molecule type" value="Genomic_DNA"/>
</dbReference>
<dbReference type="NCBIfam" id="TIGR01484">
    <property type="entry name" value="HAD-SF-IIB"/>
    <property type="match status" value="1"/>
</dbReference>
<dbReference type="eggNOG" id="COG0561">
    <property type="taxonomic scope" value="Bacteria"/>
</dbReference>
<dbReference type="HOGENOM" id="CLU_044146_7_2_9"/>
<dbReference type="NCBIfam" id="TIGR00099">
    <property type="entry name" value="Cof-subfamily"/>
    <property type="match status" value="1"/>
</dbReference>